<dbReference type="EMBL" id="QOUX01000001">
    <property type="protein sequence ID" value="RXJ04141.1"/>
    <property type="molecule type" value="Genomic_DNA"/>
</dbReference>
<dbReference type="PANTHER" id="PTHR33639:SF2">
    <property type="entry name" value="DUF393 DOMAIN-CONTAINING PROTEIN"/>
    <property type="match status" value="1"/>
</dbReference>
<name>A0A4Q0W002_9BACI</name>
<proteinExistence type="predicted"/>
<keyword evidence="1" id="KW-1133">Transmembrane helix</keyword>
<accession>A0A4Q0W002</accession>
<dbReference type="AlphaFoldDB" id="A0A4Q0W002"/>
<dbReference type="GO" id="GO:0015035">
    <property type="term" value="F:protein-disulfide reductase activity"/>
    <property type="evidence" value="ECO:0007669"/>
    <property type="project" value="InterPro"/>
</dbReference>
<reference evidence="2 3" key="1">
    <citation type="journal article" date="2019" name="Int. J. Syst. Evol. Microbiol.">
        <title>Anaerobacillus alkaliphilus sp. nov., a novel alkaliphilic and moderately halophilic bacterium.</title>
        <authorList>
            <person name="Borsodi A.K."/>
            <person name="Aszalos J.M."/>
            <person name="Bihari P."/>
            <person name="Nagy I."/>
            <person name="Schumann P."/>
            <person name="Sproer C."/>
            <person name="Kovacs A.L."/>
            <person name="Boka K."/>
            <person name="Dobosy P."/>
            <person name="Ovari M."/>
            <person name="Szili-Kovacs T."/>
            <person name="Toth E."/>
        </authorList>
    </citation>
    <scope>NUCLEOTIDE SEQUENCE [LARGE SCALE GENOMIC DNA]</scope>
    <source>
        <strain evidence="2 3">B16-10</strain>
    </source>
</reference>
<dbReference type="Proteomes" id="UP000290649">
    <property type="component" value="Unassembled WGS sequence"/>
</dbReference>
<feature type="transmembrane region" description="Helical" evidence="1">
    <location>
        <begin position="84"/>
        <end position="103"/>
    </location>
</feature>
<comment type="caution">
    <text evidence="2">The sequence shown here is derived from an EMBL/GenBank/DDBJ whole genome shotgun (WGS) entry which is preliminary data.</text>
</comment>
<keyword evidence="3" id="KW-1185">Reference proteome</keyword>
<dbReference type="Pfam" id="PF04134">
    <property type="entry name" value="DCC1-like"/>
    <property type="match status" value="1"/>
</dbReference>
<keyword evidence="1" id="KW-0812">Transmembrane</keyword>
<dbReference type="PANTHER" id="PTHR33639">
    <property type="entry name" value="THIOL-DISULFIDE OXIDOREDUCTASE DCC"/>
    <property type="match status" value="1"/>
</dbReference>
<dbReference type="InterPro" id="IPR052927">
    <property type="entry name" value="DCC_oxidoreductase"/>
</dbReference>
<gene>
    <name evidence="2" type="ORF">DS745_01790</name>
</gene>
<organism evidence="2 3">
    <name type="scientific">Anaerobacillus alkaliphilus</name>
    <dbReference type="NCBI Taxonomy" id="1548597"/>
    <lineage>
        <taxon>Bacteria</taxon>
        <taxon>Bacillati</taxon>
        <taxon>Bacillota</taxon>
        <taxon>Bacilli</taxon>
        <taxon>Bacillales</taxon>
        <taxon>Bacillaceae</taxon>
        <taxon>Anaerobacillus</taxon>
    </lineage>
</organism>
<dbReference type="OrthoDB" id="9785438at2"/>
<evidence type="ECO:0000313" key="2">
    <source>
        <dbReference type="EMBL" id="RXJ04141.1"/>
    </source>
</evidence>
<keyword evidence="1" id="KW-0472">Membrane</keyword>
<evidence type="ECO:0000313" key="3">
    <source>
        <dbReference type="Proteomes" id="UP000290649"/>
    </source>
</evidence>
<dbReference type="RefSeq" id="WP_129076490.1">
    <property type="nucleotide sequence ID" value="NZ_QOUX01000001.1"/>
</dbReference>
<protein>
    <submittedName>
        <fullName evidence="2">Thiol-disulfide oxidoreductase DCC family protein</fullName>
    </submittedName>
</protein>
<sequence length="134" mass="15424">MTVAYKAVVLFDGVCNFCNSSVQFIIERDQKGYFQFASLQSEIGQKLVAEYGVPKQIESLVLIEGGQYYLKSTAALRICRKLSGFWKALSIFLIVPSLVRNIFYDFIARNRYKWFGKKTACTLPSPEIRKRFLE</sequence>
<evidence type="ECO:0000256" key="1">
    <source>
        <dbReference type="SAM" id="Phobius"/>
    </source>
</evidence>
<dbReference type="InterPro" id="IPR007263">
    <property type="entry name" value="DCC1-like"/>
</dbReference>